<protein>
    <submittedName>
        <fullName evidence="1">Uncharacterized protein</fullName>
    </submittedName>
</protein>
<organism evidence="1">
    <name type="scientific">Choristoneura fumiferana nuclear polyhedrosis virus</name>
    <name type="common">CfMNPV</name>
    <dbReference type="NCBI Taxonomy" id="208973"/>
    <lineage>
        <taxon>Viruses</taxon>
        <taxon>Viruses incertae sedis</taxon>
        <taxon>Naldaviricetes</taxon>
        <taxon>Lefavirales</taxon>
        <taxon>Baculoviridae</taxon>
        <taxon>Alphabaculovirus</taxon>
        <taxon>Alphabaculovirus chofumiferanae</taxon>
    </lineage>
</organism>
<evidence type="ECO:0000313" key="1">
    <source>
        <dbReference type="EMBL" id="AAR00579.1"/>
    </source>
</evidence>
<proteinExistence type="predicted"/>
<sequence>MVAFTGAEMRTFLPMHTMPSWWFTYKIFKETLSSIGQRLRFSLYRIFGTSASEHCKFVGRSLNATSNEVSSQCVKSCTGATKLNCCNSANFSATMS</sequence>
<organismHost>
    <name type="scientific">Choristoneura fumiferana</name>
    <name type="common">Spruce budworm moth</name>
    <name type="synonym">Archips fumiferana</name>
    <dbReference type="NCBI Taxonomy" id="7141"/>
</organismHost>
<name>Q6LCC6_NPVCF</name>
<dbReference type="EMBL" id="U70991">
    <property type="protein sequence ID" value="AAR00579.1"/>
    <property type="molecule type" value="Genomic_DNA"/>
</dbReference>
<accession>Q6LCC6</accession>
<reference evidence="1" key="1">
    <citation type="submission" date="1996-09" db="EMBL/GenBank/DDBJ databases">
        <authorList>
            <person name="Poloumienko A."/>
            <person name="Krell P.J."/>
        </authorList>
    </citation>
    <scope>NUCLEOTIDE SEQUENCE</scope>
    <source>
        <strain evidence="1">Ireland</strain>
    </source>
</reference>